<comment type="caution">
    <text evidence="2">The sequence shown here is derived from an EMBL/GenBank/DDBJ whole genome shotgun (WGS) entry which is preliminary data.</text>
</comment>
<protein>
    <submittedName>
        <fullName evidence="2">Uncharacterized protein</fullName>
    </submittedName>
</protein>
<dbReference type="FunCoup" id="A0A1E5RN08">
    <property type="interactions" value="28"/>
</dbReference>
<evidence type="ECO:0000256" key="1">
    <source>
        <dbReference type="SAM" id="Coils"/>
    </source>
</evidence>
<dbReference type="Proteomes" id="UP000095728">
    <property type="component" value="Unassembled WGS sequence"/>
</dbReference>
<dbReference type="InParanoid" id="A0A1E5RN08"/>
<dbReference type="AlphaFoldDB" id="A0A1E5RN08"/>
<dbReference type="OrthoDB" id="5328412at2759"/>
<organism evidence="2 3">
    <name type="scientific">Hanseniaspora osmophila</name>
    <dbReference type="NCBI Taxonomy" id="56408"/>
    <lineage>
        <taxon>Eukaryota</taxon>
        <taxon>Fungi</taxon>
        <taxon>Dikarya</taxon>
        <taxon>Ascomycota</taxon>
        <taxon>Saccharomycotina</taxon>
        <taxon>Saccharomycetes</taxon>
        <taxon>Saccharomycodales</taxon>
        <taxon>Saccharomycodaceae</taxon>
        <taxon>Hanseniaspora</taxon>
    </lineage>
</organism>
<feature type="coiled-coil region" evidence="1">
    <location>
        <begin position="470"/>
        <end position="520"/>
    </location>
</feature>
<name>A0A1E5RN08_9ASCO</name>
<keyword evidence="1" id="KW-0175">Coiled coil</keyword>
<evidence type="ECO:0000313" key="3">
    <source>
        <dbReference type="Proteomes" id="UP000095728"/>
    </source>
</evidence>
<reference evidence="3" key="1">
    <citation type="journal article" date="2016" name="Genome Announc.">
        <title>Genome sequences of three species of Hanseniaspora isolated from spontaneous wine fermentations.</title>
        <authorList>
            <person name="Sternes P.R."/>
            <person name="Lee D."/>
            <person name="Kutyna D.R."/>
            <person name="Borneman A.R."/>
        </authorList>
    </citation>
    <scope>NUCLEOTIDE SEQUENCE [LARGE SCALE GENOMIC DNA]</scope>
    <source>
        <strain evidence="3">AWRI3579</strain>
    </source>
</reference>
<gene>
    <name evidence="2" type="ORF">AWRI3579_g625</name>
</gene>
<accession>A0A1E5RN08</accession>
<evidence type="ECO:0000313" key="2">
    <source>
        <dbReference type="EMBL" id="OEJ88265.1"/>
    </source>
</evidence>
<proteinExistence type="predicted"/>
<dbReference type="EMBL" id="LPNM01000005">
    <property type="protein sequence ID" value="OEJ88265.1"/>
    <property type="molecule type" value="Genomic_DNA"/>
</dbReference>
<sequence>MAKKFNFPKKSKGSSTRKVDKILQEQTDFYEEGVELEELAERWVLSDIKKTLNFYYQAVTTYNAGLQCTVNRSDKISYNIAYNRLTLLLKLQSEYKHVNGDTDILVYVVGLAPDLLQMLFPENMVFHLLGQFDELMVLSESNSLATWDLYYNYFTAILLFLSTRDSYMADITGAEIVQLLDKFSYIFKKLVDHHVEFFDSVQPNIMSDEEKTRQEFLDYPNLEKDELLKSSSFDVNTGEGIKLANNSASNDQNDNTDMQSQNMSEVVESSSSMSWESYFDTLNVANTFVNEILELIISHDSTEGSAQLSTSDGNDFQKNYILVNMNKLHLQIIGLFDTAKDSLQSSSEPISAKDPTEELTLSLRYTDYLTHYSEYSYLWNKSNEVDPQTCNSSDYLLNEIDFLRLVCNLENVATLFTPDERWNMATKLDKTLVRAIQLISKEKSSIATGLIKGRDNELSPLTTTLSRLYIRRSENELNRLDLQKQKYGNLHTSLQDLQEEQQQQKQIEAVEKTIRVLQKNVVMLCNNAMNVAKQSCGVREYINDKLVRNSVYQEATELQATINFQ</sequence>
<keyword evidence="3" id="KW-1185">Reference proteome</keyword>